<evidence type="ECO:0000313" key="3">
    <source>
        <dbReference type="Proteomes" id="UP000314251"/>
    </source>
</evidence>
<sequence>MEEAAEAIGLIDALYGEITFETLDILEFDGTTARVHGTTGIEDLDRANGDDGARWIWEDGAWRDDSCAEDTGAAPDDAAAAPSDLAVGDAFAWEDGTSLTIDGVTEIPLDSLGEFDTVTEGHTPFQVNMTIVNDGQQPVDLGEFGIVVEGATNGGTVESVYLTDQEYLEGRLAPGESTEYRDPYSIDTEANGRDLVIEVWRYTDDMSLDAPTWIATIP</sequence>
<dbReference type="AlphaFoldDB" id="A0A5N6AGU8"/>
<accession>A0A5N6AGU8</accession>
<comment type="caution">
    <text evidence="2">The sequence shown here is derived from an EMBL/GenBank/DDBJ whole genome shotgun (WGS) entry which is preliminary data.</text>
</comment>
<dbReference type="EMBL" id="VDLY02000005">
    <property type="protein sequence ID" value="KAB8167226.1"/>
    <property type="molecule type" value="Genomic_DNA"/>
</dbReference>
<protein>
    <recommendedName>
        <fullName evidence="4">DUF4352 domain-containing protein</fullName>
    </recommendedName>
</protein>
<dbReference type="Gene3D" id="2.60.40.1240">
    <property type="match status" value="1"/>
</dbReference>
<name>A0A5N6AGU8_9ACTN</name>
<evidence type="ECO:0008006" key="4">
    <source>
        <dbReference type="Google" id="ProtNLM"/>
    </source>
</evidence>
<keyword evidence="3" id="KW-1185">Reference proteome</keyword>
<gene>
    <name evidence="2" type="ORF">FH607_010095</name>
</gene>
<reference evidence="2" key="1">
    <citation type="submission" date="2019-10" db="EMBL/GenBank/DDBJ databases">
        <title>Nonomuraea sp. nov., isolated from Phyllanthus amarus.</title>
        <authorList>
            <person name="Klykleung N."/>
            <person name="Tanasupawat S."/>
        </authorList>
    </citation>
    <scope>NUCLEOTIDE SEQUENCE [LARGE SCALE GENOMIC DNA]</scope>
    <source>
        <strain evidence="2">3MP-10</strain>
    </source>
</reference>
<keyword evidence="1" id="KW-0732">Signal</keyword>
<organism evidence="2 3">
    <name type="scientific">Streptomyces mimosae</name>
    <dbReference type="NCBI Taxonomy" id="2586635"/>
    <lineage>
        <taxon>Bacteria</taxon>
        <taxon>Bacillati</taxon>
        <taxon>Actinomycetota</taxon>
        <taxon>Actinomycetes</taxon>
        <taxon>Kitasatosporales</taxon>
        <taxon>Streptomycetaceae</taxon>
        <taxon>Streptomyces</taxon>
    </lineage>
</organism>
<dbReference type="InterPro" id="IPR029050">
    <property type="entry name" value="Immunoprotect_excell_Ig-like"/>
</dbReference>
<dbReference type="Proteomes" id="UP000314251">
    <property type="component" value="Unassembled WGS sequence"/>
</dbReference>
<dbReference type="OrthoDB" id="4210644at2"/>
<evidence type="ECO:0000313" key="2">
    <source>
        <dbReference type="EMBL" id="KAB8167226.1"/>
    </source>
</evidence>
<dbReference type="RefSeq" id="WP_139667106.1">
    <property type="nucleotide sequence ID" value="NZ_VDLY02000005.1"/>
</dbReference>
<evidence type="ECO:0000256" key="1">
    <source>
        <dbReference type="ARBA" id="ARBA00022729"/>
    </source>
</evidence>
<proteinExistence type="predicted"/>